<organism evidence="1 2">
    <name type="scientific">Serpentinicella alkaliphila</name>
    <dbReference type="NCBI Taxonomy" id="1734049"/>
    <lineage>
        <taxon>Bacteria</taxon>
        <taxon>Bacillati</taxon>
        <taxon>Bacillota</taxon>
        <taxon>Clostridia</taxon>
        <taxon>Peptostreptococcales</taxon>
        <taxon>Natronincolaceae</taxon>
        <taxon>Serpentinicella</taxon>
    </lineage>
</organism>
<dbReference type="AlphaFoldDB" id="A0A4R2T228"/>
<dbReference type="EMBL" id="SLYC01000048">
    <property type="protein sequence ID" value="TCP96959.1"/>
    <property type="molecule type" value="Genomic_DNA"/>
</dbReference>
<protein>
    <submittedName>
        <fullName evidence="1">Uncharacterized protein</fullName>
    </submittedName>
</protein>
<name>A0A4R2T228_9FIRM</name>
<dbReference type="Proteomes" id="UP000295504">
    <property type="component" value="Unassembled WGS sequence"/>
</dbReference>
<gene>
    <name evidence="1" type="ORF">EDD79_10488</name>
</gene>
<accession>A0A4R2T228</accession>
<evidence type="ECO:0000313" key="1">
    <source>
        <dbReference type="EMBL" id="TCP96959.1"/>
    </source>
</evidence>
<evidence type="ECO:0000313" key="2">
    <source>
        <dbReference type="Proteomes" id="UP000295504"/>
    </source>
</evidence>
<proteinExistence type="predicted"/>
<comment type="caution">
    <text evidence="1">The sequence shown here is derived from an EMBL/GenBank/DDBJ whole genome shotgun (WGS) entry which is preliminary data.</text>
</comment>
<reference evidence="1 2" key="1">
    <citation type="submission" date="2019-03" db="EMBL/GenBank/DDBJ databases">
        <title>Genomic Encyclopedia of Type Strains, Phase IV (KMG-IV): sequencing the most valuable type-strain genomes for metagenomic binning, comparative biology and taxonomic classification.</title>
        <authorList>
            <person name="Goeker M."/>
        </authorList>
    </citation>
    <scope>NUCLEOTIDE SEQUENCE [LARGE SCALE GENOMIC DNA]</scope>
    <source>
        <strain evidence="1 2">DSM 100013</strain>
    </source>
</reference>
<sequence>MLGKVYRQLIKNFHVKILNLATYKNQAYVM</sequence>
<keyword evidence="2" id="KW-1185">Reference proteome</keyword>